<evidence type="ECO:0000256" key="6">
    <source>
        <dbReference type="ARBA" id="ARBA00022563"/>
    </source>
</evidence>
<keyword evidence="7 9" id="KW-0808">Transferase</keyword>
<evidence type="ECO:0000256" key="5">
    <source>
        <dbReference type="ARBA" id="ARBA00022490"/>
    </source>
</evidence>
<feature type="site" description="Plays an important role in substrate specificity" evidence="9">
    <location>
        <position position="229"/>
    </location>
</feature>
<proteinExistence type="inferred from homology"/>
<protein>
    <recommendedName>
        <fullName evidence="9">Serine hydroxymethyltransferase</fullName>
        <shortName evidence="9">SHMT</shortName>
        <shortName evidence="9">Serine methylase</shortName>
        <ecNumber evidence="9">2.1.2.1</ecNumber>
    </recommendedName>
</protein>
<comment type="subcellular location">
    <subcellularLocation>
        <location evidence="2 9">Cytoplasm</location>
    </subcellularLocation>
</comment>
<evidence type="ECO:0000313" key="13">
    <source>
        <dbReference type="Proteomes" id="UP000177235"/>
    </source>
</evidence>
<dbReference type="InterPro" id="IPR001085">
    <property type="entry name" value="Ser_HO-MeTrfase"/>
</dbReference>
<evidence type="ECO:0000256" key="4">
    <source>
        <dbReference type="ARBA" id="ARBA00011738"/>
    </source>
</evidence>
<evidence type="ECO:0000256" key="8">
    <source>
        <dbReference type="ARBA" id="ARBA00022898"/>
    </source>
</evidence>
<comment type="function">
    <text evidence="9">Catalyzes the reversible interconversion of serine and glycine with tetrahydrofolate (THF) serving as the one-carbon carrier. This reaction serves as the major source of one-carbon groups required for the biosynthesis of purines, thymidylate, methionine, and other important biomolecules. Also exhibits THF-independent aldolase activity toward beta-hydroxyamino acids, producing glycine and aldehydes, via a retro-aldol mechanism.</text>
</comment>
<comment type="subunit">
    <text evidence="4 9">Homodimer.</text>
</comment>
<keyword evidence="12" id="KW-0489">Methyltransferase</keyword>
<dbReference type="HAMAP" id="MF_00051">
    <property type="entry name" value="SHMT"/>
    <property type="match status" value="1"/>
</dbReference>
<comment type="catalytic activity">
    <reaction evidence="9">
        <text>(6R)-5,10-methylene-5,6,7,8-tetrahydrofolate + glycine + H2O = (6S)-5,6,7,8-tetrahydrofolate + L-serine</text>
        <dbReference type="Rhea" id="RHEA:15481"/>
        <dbReference type="ChEBI" id="CHEBI:15377"/>
        <dbReference type="ChEBI" id="CHEBI:15636"/>
        <dbReference type="ChEBI" id="CHEBI:33384"/>
        <dbReference type="ChEBI" id="CHEBI:57305"/>
        <dbReference type="ChEBI" id="CHEBI:57453"/>
        <dbReference type="EC" id="2.1.2.1"/>
    </reaction>
</comment>
<comment type="pathway">
    <text evidence="9">Amino-acid biosynthesis; glycine biosynthesis; glycine from L-serine: step 1/1.</text>
</comment>
<reference evidence="12 13" key="1">
    <citation type="journal article" date="2016" name="Nat. Commun.">
        <title>Thousands of microbial genomes shed light on interconnected biogeochemical processes in an aquifer system.</title>
        <authorList>
            <person name="Anantharaman K."/>
            <person name="Brown C.T."/>
            <person name="Hug L.A."/>
            <person name="Sharon I."/>
            <person name="Castelle C.J."/>
            <person name="Probst A.J."/>
            <person name="Thomas B.C."/>
            <person name="Singh A."/>
            <person name="Wilkins M.J."/>
            <person name="Karaoz U."/>
            <person name="Brodie E.L."/>
            <person name="Williams K.H."/>
            <person name="Hubbard S.S."/>
            <person name="Banfield J.F."/>
        </authorList>
    </citation>
    <scope>NUCLEOTIDE SEQUENCE [LARGE SCALE GENOMIC DNA]</scope>
</reference>
<dbReference type="UniPathway" id="UPA00193"/>
<comment type="caution">
    <text evidence="12">The sequence shown here is derived from an EMBL/GenBank/DDBJ whole genome shotgun (WGS) entry which is preliminary data.</text>
</comment>
<dbReference type="EMBL" id="MFFF01000025">
    <property type="protein sequence ID" value="OGE98868.1"/>
    <property type="molecule type" value="Genomic_DNA"/>
</dbReference>
<feature type="binding site" evidence="9">
    <location>
        <position position="121"/>
    </location>
    <ligand>
        <name>(6S)-5,6,7,8-tetrahydrofolate</name>
        <dbReference type="ChEBI" id="CHEBI:57453"/>
    </ligand>
</feature>
<dbReference type="InterPro" id="IPR015422">
    <property type="entry name" value="PyrdxlP-dep_Trfase_small"/>
</dbReference>
<feature type="modified residue" description="N6-(pyridoxal phosphate)lysine" evidence="9 10">
    <location>
        <position position="230"/>
    </location>
</feature>
<evidence type="ECO:0000256" key="3">
    <source>
        <dbReference type="ARBA" id="ARBA00006376"/>
    </source>
</evidence>
<keyword evidence="5 9" id="KW-0963">Cytoplasm</keyword>
<dbReference type="GO" id="GO:0032259">
    <property type="term" value="P:methylation"/>
    <property type="evidence" value="ECO:0007669"/>
    <property type="project" value="UniProtKB-KW"/>
</dbReference>
<comment type="cofactor">
    <cofactor evidence="1 9 10">
        <name>pyridoxal 5'-phosphate</name>
        <dbReference type="ChEBI" id="CHEBI:597326"/>
    </cofactor>
</comment>
<dbReference type="Gene3D" id="3.90.1150.10">
    <property type="entry name" value="Aspartate Aminotransferase, domain 1"/>
    <property type="match status" value="1"/>
</dbReference>
<feature type="domain" description="Serine hydroxymethyltransferase-like" evidence="11">
    <location>
        <begin position="6"/>
        <end position="385"/>
    </location>
</feature>
<keyword evidence="9" id="KW-0028">Amino-acid biosynthesis</keyword>
<dbReference type="SUPFAM" id="SSF53383">
    <property type="entry name" value="PLP-dependent transferases"/>
    <property type="match status" value="1"/>
</dbReference>
<dbReference type="PROSITE" id="PS00096">
    <property type="entry name" value="SHMT"/>
    <property type="match status" value="1"/>
</dbReference>
<dbReference type="FunFam" id="3.40.640.10:FF:000001">
    <property type="entry name" value="Serine hydroxymethyltransferase"/>
    <property type="match status" value="1"/>
</dbReference>
<dbReference type="CDD" id="cd00378">
    <property type="entry name" value="SHMT"/>
    <property type="match status" value="1"/>
</dbReference>
<evidence type="ECO:0000259" key="11">
    <source>
        <dbReference type="Pfam" id="PF00464"/>
    </source>
</evidence>
<dbReference type="InterPro" id="IPR015421">
    <property type="entry name" value="PyrdxlP-dep_Trfase_major"/>
</dbReference>
<dbReference type="Proteomes" id="UP000177235">
    <property type="component" value="Unassembled WGS sequence"/>
</dbReference>
<evidence type="ECO:0000256" key="10">
    <source>
        <dbReference type="PIRSR" id="PIRSR000412-50"/>
    </source>
</evidence>
<dbReference type="Gene3D" id="3.40.640.10">
    <property type="entry name" value="Type I PLP-dependent aspartate aminotransferase-like (Major domain)"/>
    <property type="match status" value="1"/>
</dbReference>
<dbReference type="EC" id="2.1.2.1" evidence="9"/>
<dbReference type="GO" id="GO:0004372">
    <property type="term" value="F:glycine hydroxymethyltransferase activity"/>
    <property type="evidence" value="ECO:0007669"/>
    <property type="project" value="UniProtKB-UniRule"/>
</dbReference>
<dbReference type="InterPro" id="IPR019798">
    <property type="entry name" value="Ser_HO-MeTrfase_PLP_BS"/>
</dbReference>
<dbReference type="InterPro" id="IPR049943">
    <property type="entry name" value="Ser_HO-MeTrfase-like"/>
</dbReference>
<evidence type="ECO:0000256" key="2">
    <source>
        <dbReference type="ARBA" id="ARBA00004496"/>
    </source>
</evidence>
<gene>
    <name evidence="9" type="primary">glyA</name>
    <name evidence="12" type="ORF">A3J05_03185</name>
</gene>
<dbReference type="GO" id="GO:0030170">
    <property type="term" value="F:pyridoxal phosphate binding"/>
    <property type="evidence" value="ECO:0007669"/>
    <property type="project" value="UniProtKB-UniRule"/>
</dbReference>
<dbReference type="InterPro" id="IPR039429">
    <property type="entry name" value="SHMT-like_dom"/>
</dbReference>
<evidence type="ECO:0000256" key="7">
    <source>
        <dbReference type="ARBA" id="ARBA00022679"/>
    </source>
</evidence>
<dbReference type="Pfam" id="PF00464">
    <property type="entry name" value="SHMT"/>
    <property type="match status" value="1"/>
</dbReference>
<comment type="pathway">
    <text evidence="9">One-carbon metabolism; tetrahydrofolate interconversion.</text>
</comment>
<dbReference type="InterPro" id="IPR015424">
    <property type="entry name" value="PyrdxlP-dep_Trfase"/>
</dbReference>
<name>A0A1F5Q9Q3_9BACT</name>
<dbReference type="GO" id="GO:0035999">
    <property type="term" value="P:tetrahydrofolate interconversion"/>
    <property type="evidence" value="ECO:0007669"/>
    <property type="project" value="UniProtKB-UniRule"/>
</dbReference>
<dbReference type="NCBIfam" id="NF000586">
    <property type="entry name" value="PRK00011.1"/>
    <property type="match status" value="1"/>
</dbReference>
<evidence type="ECO:0000256" key="9">
    <source>
        <dbReference type="HAMAP-Rule" id="MF_00051"/>
    </source>
</evidence>
<dbReference type="PIRSF" id="PIRSF000412">
    <property type="entry name" value="SHMT"/>
    <property type="match status" value="1"/>
</dbReference>
<comment type="caution">
    <text evidence="9">Lacks conserved residue(s) required for the propagation of feature annotation.</text>
</comment>
<keyword evidence="6 9" id="KW-0554">One-carbon metabolism</keyword>
<dbReference type="UniPathway" id="UPA00288">
    <property type="reaction ID" value="UER01023"/>
</dbReference>
<dbReference type="GO" id="GO:0008168">
    <property type="term" value="F:methyltransferase activity"/>
    <property type="evidence" value="ECO:0007669"/>
    <property type="project" value="UniProtKB-KW"/>
</dbReference>
<sequence length="441" mass="48559">MTYEELKKQDPEIYEIIQKESQRQRLGLEMIPSENYASSAVLEALGSILTDKYAEGYPGKRYYGGNVHIDEVERLAQKRAKAVFGADGYHVNVQPLSGSPANLAVYFALLERGDTIMSLKLDHGGHLTHGSPVNFSGKNYNFVYYPLDPKTEMLDYDVIEKLVIEHKPKIILTGYTAYPRTIDFERIATIASHAGAISMADVSHISGLIVGGAHQSPFPAIDIVTTTTHKTLRGPRAAMIFCREKYKEQIDKAVFPGMQGGPHENTIAAVAVALAEAGKSEFRDYVRQIVKNAQALAETLTAEGLKLVSGGTDNHLMLIDLRPFTAGSGVFVDKALEEVGISTNKTTVPNDPMPPYYPSGIRLGTPALTSRGMKEKEMQEIGKMIARIAKEFGPIELPQEKEKRAAALKEFTRQMTHTAIIKEIKAQVEELAVRFPVPGID</sequence>
<dbReference type="AlphaFoldDB" id="A0A1F5Q9Q3"/>
<accession>A0A1F5Q9Q3</accession>
<keyword evidence="8 9" id="KW-0663">Pyridoxal phosphate</keyword>
<comment type="similarity">
    <text evidence="3 9">Belongs to the SHMT family.</text>
</comment>
<dbReference type="GO" id="GO:0005829">
    <property type="term" value="C:cytosol"/>
    <property type="evidence" value="ECO:0007669"/>
    <property type="project" value="TreeGrafter"/>
</dbReference>
<dbReference type="GO" id="GO:0019264">
    <property type="term" value="P:glycine biosynthetic process from serine"/>
    <property type="evidence" value="ECO:0007669"/>
    <property type="project" value="UniProtKB-UniRule"/>
</dbReference>
<feature type="binding site" evidence="9">
    <location>
        <position position="244"/>
    </location>
    <ligand>
        <name>(6S)-5,6,7,8-tetrahydrofolate</name>
        <dbReference type="ChEBI" id="CHEBI:57453"/>
    </ligand>
</feature>
<dbReference type="PANTHER" id="PTHR11680">
    <property type="entry name" value="SERINE HYDROXYMETHYLTRANSFERASE"/>
    <property type="match status" value="1"/>
</dbReference>
<evidence type="ECO:0000256" key="1">
    <source>
        <dbReference type="ARBA" id="ARBA00001933"/>
    </source>
</evidence>
<evidence type="ECO:0000313" key="12">
    <source>
        <dbReference type="EMBL" id="OGE98868.1"/>
    </source>
</evidence>
<feature type="binding site" evidence="9">
    <location>
        <begin position="125"/>
        <end position="127"/>
    </location>
    <ligand>
        <name>(6S)-5,6,7,8-tetrahydrofolate</name>
        <dbReference type="ChEBI" id="CHEBI:57453"/>
    </ligand>
</feature>
<dbReference type="PANTHER" id="PTHR11680:SF35">
    <property type="entry name" value="SERINE HYDROXYMETHYLTRANSFERASE 1"/>
    <property type="match status" value="1"/>
</dbReference>
<organism evidence="12 13">
    <name type="scientific">Candidatus Doudnabacteria bacterium RIFCSPLOWO2_02_FULL_48_13</name>
    <dbReference type="NCBI Taxonomy" id="1817845"/>
    <lineage>
        <taxon>Bacteria</taxon>
        <taxon>Candidatus Doudnaibacteriota</taxon>
    </lineage>
</organism>